<feature type="transmembrane region" description="Helical" evidence="1">
    <location>
        <begin position="35"/>
        <end position="55"/>
    </location>
</feature>
<dbReference type="EMBL" id="UYWY01004028">
    <property type="protein sequence ID" value="VDM28994.1"/>
    <property type="molecule type" value="Genomic_DNA"/>
</dbReference>
<keyword evidence="1" id="KW-1133">Transmembrane helix</keyword>
<evidence type="ECO:0000256" key="1">
    <source>
        <dbReference type="SAM" id="Phobius"/>
    </source>
</evidence>
<keyword evidence="3" id="KW-1185">Reference proteome</keyword>
<dbReference type="AlphaFoldDB" id="A0A183U457"/>
<keyword evidence="1" id="KW-0472">Membrane</keyword>
<dbReference type="Proteomes" id="UP000050794">
    <property type="component" value="Unassembled WGS sequence"/>
</dbReference>
<dbReference type="WBParaSite" id="TCNE_0000327701-mRNA-1">
    <property type="protein sequence ID" value="TCNE_0000327701-mRNA-1"/>
    <property type="gene ID" value="TCNE_0000327701"/>
</dbReference>
<dbReference type="InterPro" id="IPR027877">
    <property type="entry name" value="Smim15"/>
</dbReference>
<protein>
    <submittedName>
        <fullName evidence="4">Small integral membrane protein 15</fullName>
    </submittedName>
</protein>
<sequence>MLGLKVLLMFEDARQYLLENLANLLVWAADDPSSFFAALFLSISPLLLISALLSWKLHNAIIAERKVCLFPCRWFSLCNNNCIVP</sequence>
<accession>A0A183U457</accession>
<proteinExistence type="predicted"/>
<evidence type="ECO:0000313" key="3">
    <source>
        <dbReference type="Proteomes" id="UP000050794"/>
    </source>
</evidence>
<gene>
    <name evidence="2" type="ORF">TCNE_LOCUS3277</name>
</gene>
<reference evidence="4" key="1">
    <citation type="submission" date="2016-06" db="UniProtKB">
        <authorList>
            <consortium name="WormBaseParasite"/>
        </authorList>
    </citation>
    <scope>IDENTIFICATION</scope>
</reference>
<organism evidence="3 4">
    <name type="scientific">Toxocara canis</name>
    <name type="common">Canine roundworm</name>
    <dbReference type="NCBI Taxonomy" id="6265"/>
    <lineage>
        <taxon>Eukaryota</taxon>
        <taxon>Metazoa</taxon>
        <taxon>Ecdysozoa</taxon>
        <taxon>Nematoda</taxon>
        <taxon>Chromadorea</taxon>
        <taxon>Rhabditida</taxon>
        <taxon>Spirurina</taxon>
        <taxon>Ascaridomorpha</taxon>
        <taxon>Ascaridoidea</taxon>
        <taxon>Toxocaridae</taxon>
        <taxon>Toxocara</taxon>
    </lineage>
</organism>
<dbReference type="Pfam" id="PF15086">
    <property type="entry name" value="UPF0542"/>
    <property type="match status" value="1"/>
</dbReference>
<evidence type="ECO:0000313" key="4">
    <source>
        <dbReference type="WBParaSite" id="TCNE_0000327701-mRNA-1"/>
    </source>
</evidence>
<evidence type="ECO:0000313" key="2">
    <source>
        <dbReference type="EMBL" id="VDM28994.1"/>
    </source>
</evidence>
<name>A0A183U457_TOXCA</name>
<reference evidence="2 3" key="2">
    <citation type="submission" date="2018-11" db="EMBL/GenBank/DDBJ databases">
        <authorList>
            <consortium name="Pathogen Informatics"/>
        </authorList>
    </citation>
    <scope>NUCLEOTIDE SEQUENCE [LARGE SCALE GENOMIC DNA]</scope>
</reference>
<keyword evidence="1" id="KW-0812">Transmembrane</keyword>